<feature type="coiled-coil region" evidence="1">
    <location>
        <begin position="134"/>
        <end position="175"/>
    </location>
</feature>
<organism evidence="2 3">
    <name type="scientific">Maridesulfovibrio salexigens (strain ATCC 14822 / DSM 2638 / NCIMB 8403 / VKM B-1763)</name>
    <name type="common">Desulfovibrio salexigens</name>
    <dbReference type="NCBI Taxonomy" id="526222"/>
    <lineage>
        <taxon>Bacteria</taxon>
        <taxon>Pseudomonadati</taxon>
        <taxon>Thermodesulfobacteriota</taxon>
        <taxon>Desulfovibrionia</taxon>
        <taxon>Desulfovibrionales</taxon>
        <taxon>Desulfovibrionaceae</taxon>
        <taxon>Maridesulfovibrio</taxon>
    </lineage>
</organism>
<dbReference type="Proteomes" id="UP000002601">
    <property type="component" value="Chromosome"/>
</dbReference>
<evidence type="ECO:0000313" key="2">
    <source>
        <dbReference type="EMBL" id="ACS78383.1"/>
    </source>
</evidence>
<name>C6BWD9_MARSD</name>
<dbReference type="RefSeq" id="WP_012765909.1">
    <property type="nucleotide sequence ID" value="NC_012881.1"/>
</dbReference>
<keyword evidence="3" id="KW-1185">Reference proteome</keyword>
<dbReference type="EMBL" id="CP001649">
    <property type="protein sequence ID" value="ACS78383.1"/>
    <property type="molecule type" value="Genomic_DNA"/>
</dbReference>
<proteinExistence type="predicted"/>
<keyword evidence="1" id="KW-0175">Coiled coil</keyword>
<feature type="coiled-coil region" evidence="1">
    <location>
        <begin position="43"/>
        <end position="83"/>
    </location>
</feature>
<accession>C6BWD9</accession>
<dbReference type="SUPFAM" id="SSF101082">
    <property type="entry name" value="Typo IV secretion system protein TraC"/>
    <property type="match status" value="1"/>
</dbReference>
<reference evidence="2 3" key="1">
    <citation type="submission" date="2009-06" db="EMBL/GenBank/DDBJ databases">
        <title>Complete sequence of Desulfovibrio salexigens DSM 2638.</title>
        <authorList>
            <consortium name="US DOE Joint Genome Institute"/>
            <person name="Lucas S."/>
            <person name="Copeland A."/>
            <person name="Lapidus A."/>
            <person name="Glavina del Rio T."/>
            <person name="Tice H."/>
            <person name="Bruce D."/>
            <person name="Goodwin L."/>
            <person name="Pitluck S."/>
            <person name="Munk A.C."/>
            <person name="Brettin T."/>
            <person name="Detter J.C."/>
            <person name="Han C."/>
            <person name="Tapia R."/>
            <person name="Larimer F."/>
            <person name="Land M."/>
            <person name="Hauser L."/>
            <person name="Kyrpides N."/>
            <person name="Anderson I."/>
            <person name="Wall J.D."/>
            <person name="Arkin A.P."/>
            <person name="Dehal P."/>
            <person name="Chivian D."/>
            <person name="Giles B."/>
            <person name="Hazen T.C."/>
        </authorList>
    </citation>
    <scope>NUCLEOTIDE SEQUENCE [LARGE SCALE GENOMIC DNA]</scope>
    <source>
        <strain evidence="3">ATCC 14822 / DSM 2638 / NCIMB 8403 / VKM B-1763</strain>
    </source>
</reference>
<evidence type="ECO:0000313" key="3">
    <source>
        <dbReference type="Proteomes" id="UP000002601"/>
    </source>
</evidence>
<evidence type="ECO:0000256" key="1">
    <source>
        <dbReference type="SAM" id="Coils"/>
    </source>
</evidence>
<gene>
    <name evidence="2" type="ordered locus">Desal_0316</name>
</gene>
<dbReference type="KEGG" id="dsa:Desal_0316"/>
<dbReference type="Gene3D" id="1.20.58.430">
    <property type="entry name" value="Type IV secretion system, VirB5-domain"/>
    <property type="match status" value="1"/>
</dbReference>
<dbReference type="STRING" id="526222.Desal_0316"/>
<dbReference type="OrthoDB" id="9912864at2"/>
<dbReference type="HOGENOM" id="CLU_703432_0_0_7"/>
<sequence length="392" mass="44345">MAISSLCALSFEELLIKFSNRTTEFVRILHALCQSPRGRSLYYKELIELAELKERKLQIKRKRQKLIREEKELDEEIRREALARQISLDIYAVTTKNIVAACAAFFILLGFFPMKAEAMTVSDPGSYGYYVQQLKEAQLQLAAAKEQIANQLQEIKVLQDTYKMATEQLKELNDIKDQVKGYYNQGKDLVGKIKSIKSQIEAVPNTLLDQGQAIMSIIGELGDFTNPEVALDKIFGDPRSPDYNPWETLSMKYEIRQNGLKNALNHSEKLLKGMKERFAGIEELTNKIDHTENIKEAQDLTNVLLTQIIAVLSEQLALQAQLGIATNLMDFSGVKDGELKRIESARESSKSKYEKAKSDYLAPYKEMESNGINVDNPSSSDLINIINTYGAK</sequence>
<dbReference type="AlphaFoldDB" id="C6BWD9"/>
<protein>
    <submittedName>
        <fullName evidence="2">Uncharacterized protein</fullName>
    </submittedName>
</protein>
<dbReference type="InterPro" id="IPR023220">
    <property type="entry name" value="T4SS_VirB5-domain"/>
</dbReference>